<evidence type="ECO:0000256" key="4">
    <source>
        <dbReference type="ARBA" id="ARBA00022806"/>
    </source>
</evidence>
<dbReference type="InterPro" id="IPR041679">
    <property type="entry name" value="DNA2/NAM7-like_C"/>
</dbReference>
<evidence type="ECO:0000313" key="8">
    <source>
        <dbReference type="EMBL" id="MFC7337663.1"/>
    </source>
</evidence>
<proteinExistence type="inferred from homology"/>
<dbReference type="Pfam" id="PF13086">
    <property type="entry name" value="AAA_11"/>
    <property type="match status" value="2"/>
</dbReference>
<dbReference type="SUPFAM" id="SSF52540">
    <property type="entry name" value="P-loop containing nucleoside triphosphate hydrolases"/>
    <property type="match status" value="1"/>
</dbReference>
<feature type="domain" description="DNA2/NAM7 helicase-like C-terminal" evidence="7">
    <location>
        <begin position="357"/>
        <end position="544"/>
    </location>
</feature>
<keyword evidence="2" id="KW-0547">Nucleotide-binding</keyword>
<keyword evidence="5" id="KW-0067">ATP-binding</keyword>
<dbReference type="Proteomes" id="UP001596472">
    <property type="component" value="Unassembled WGS sequence"/>
</dbReference>
<dbReference type="InterPro" id="IPR047187">
    <property type="entry name" value="SF1_C_Upf1"/>
</dbReference>
<comment type="caution">
    <text evidence="8">The sequence shown here is derived from an EMBL/GenBank/DDBJ whole genome shotgun (WGS) entry which is preliminary data.</text>
</comment>
<comment type="similarity">
    <text evidence="1">Belongs to the DNA2/NAM7 helicase family.</text>
</comment>
<evidence type="ECO:0000259" key="7">
    <source>
        <dbReference type="Pfam" id="PF13087"/>
    </source>
</evidence>
<name>A0ABW2L8P6_9BACT</name>
<evidence type="ECO:0000313" key="9">
    <source>
        <dbReference type="Proteomes" id="UP001596472"/>
    </source>
</evidence>
<reference evidence="9" key="1">
    <citation type="journal article" date="2019" name="Int. J. Syst. Evol. Microbiol.">
        <title>The Global Catalogue of Microorganisms (GCM) 10K type strain sequencing project: providing services to taxonomists for standard genome sequencing and annotation.</title>
        <authorList>
            <consortium name="The Broad Institute Genomics Platform"/>
            <consortium name="The Broad Institute Genome Sequencing Center for Infectious Disease"/>
            <person name="Wu L."/>
            <person name="Ma J."/>
        </authorList>
    </citation>
    <scope>NUCLEOTIDE SEQUENCE [LARGE SCALE GENOMIC DNA]</scope>
    <source>
        <strain evidence="9">CGMCC 4.1467</strain>
    </source>
</reference>
<dbReference type="InterPro" id="IPR050534">
    <property type="entry name" value="Coronavir_polyprotein_1ab"/>
</dbReference>
<dbReference type="RefSeq" id="WP_379712152.1">
    <property type="nucleotide sequence ID" value="NZ_JBHTBS010000004.1"/>
</dbReference>
<dbReference type="GO" id="GO:0004386">
    <property type="term" value="F:helicase activity"/>
    <property type="evidence" value="ECO:0007669"/>
    <property type="project" value="UniProtKB-KW"/>
</dbReference>
<dbReference type="EMBL" id="JBHTBS010000004">
    <property type="protein sequence ID" value="MFC7337663.1"/>
    <property type="molecule type" value="Genomic_DNA"/>
</dbReference>
<evidence type="ECO:0000256" key="3">
    <source>
        <dbReference type="ARBA" id="ARBA00022801"/>
    </source>
</evidence>
<protein>
    <submittedName>
        <fullName evidence="8">DEAD/DEAH box helicase</fullName>
    </submittedName>
</protein>
<gene>
    <name evidence="8" type="ORF">ACFQY0_10785</name>
</gene>
<dbReference type="Pfam" id="PF13087">
    <property type="entry name" value="AAA_12"/>
    <property type="match status" value="1"/>
</dbReference>
<feature type="domain" description="DNA2/NAM7 helicase helicase" evidence="6">
    <location>
        <begin position="185"/>
        <end position="260"/>
    </location>
</feature>
<keyword evidence="3" id="KW-0378">Hydrolase</keyword>
<evidence type="ECO:0000256" key="2">
    <source>
        <dbReference type="ARBA" id="ARBA00022741"/>
    </source>
</evidence>
<dbReference type="InterPro" id="IPR027417">
    <property type="entry name" value="P-loop_NTPase"/>
</dbReference>
<feature type="domain" description="DNA2/NAM7 helicase helicase" evidence="6">
    <location>
        <begin position="286"/>
        <end position="350"/>
    </location>
</feature>
<evidence type="ECO:0000256" key="5">
    <source>
        <dbReference type="ARBA" id="ARBA00022840"/>
    </source>
</evidence>
<evidence type="ECO:0000259" key="6">
    <source>
        <dbReference type="Pfam" id="PF13086"/>
    </source>
</evidence>
<dbReference type="CDD" id="cd18808">
    <property type="entry name" value="SF1_C_Upf1"/>
    <property type="match status" value="1"/>
</dbReference>
<sequence>MTSEEDRRKCLQQLEASWRREIHAQRSAIEELWHTPLAERLKNGDAMEIGSFHRHSPQQLIIVPDGGDACRLREGDFVCLSQNSPLAPVGKFIHLGEDEDGIHLWCWRGEVPETGSNDWVLDRDFIDLSDRFAEATTALAETIKGREQILPFLLGDQGGEMVGELFSATMDQLEGDETSDVSWHDSQQDAIAACIATRDGYLVQGPPGTGKTFVLSEVVRRLVENGERVLVTGPTHRAIQNALEGCRKIIPESVRVVKIGPTMLSRGPIEAFETHADSGLIDEAGAHVVGATPFALWSKFTGLKEAEFDTVVIDEASQITVMVAVMAMLRGERWLFFGDDCQLPPVVISETGERAAESSIFRRLKNRGFDTMLEESWRLNKQLAAWPSATFYGGRLTSRNDRHLHLSPPSSHPALAGDGAISLMIVEGKASTVRSDAEAQAVVDVVRELVLGGVSPEQIGVMTPFRAQATKVRSLLRIHFETAGLHRLVTVDTVERFQGQERDVMLVTMASAKPEWIPRLSSFLFQKERWNVAVTRSRKKLIVLLSHSLIKEAERLADHGDEGATSFSSWCREQSRSGAVIVTKEAEPWP</sequence>
<dbReference type="PANTHER" id="PTHR43788:SF8">
    <property type="entry name" value="DNA-BINDING PROTEIN SMUBP-2"/>
    <property type="match status" value="1"/>
</dbReference>
<organism evidence="8 9">
    <name type="scientific">Haloferula chungangensis</name>
    <dbReference type="NCBI Taxonomy" id="1048331"/>
    <lineage>
        <taxon>Bacteria</taxon>
        <taxon>Pseudomonadati</taxon>
        <taxon>Verrucomicrobiota</taxon>
        <taxon>Verrucomicrobiia</taxon>
        <taxon>Verrucomicrobiales</taxon>
        <taxon>Verrucomicrobiaceae</taxon>
        <taxon>Haloferula</taxon>
    </lineage>
</organism>
<keyword evidence="9" id="KW-1185">Reference proteome</keyword>
<dbReference type="InterPro" id="IPR041677">
    <property type="entry name" value="DNA2/NAM7_AAA_11"/>
</dbReference>
<dbReference type="Gene3D" id="3.40.50.300">
    <property type="entry name" value="P-loop containing nucleotide triphosphate hydrolases"/>
    <property type="match status" value="3"/>
</dbReference>
<accession>A0ABW2L8P6</accession>
<evidence type="ECO:0000256" key="1">
    <source>
        <dbReference type="ARBA" id="ARBA00007913"/>
    </source>
</evidence>
<keyword evidence="4 8" id="KW-0347">Helicase</keyword>
<dbReference type="PANTHER" id="PTHR43788">
    <property type="entry name" value="DNA2/NAM7 HELICASE FAMILY MEMBER"/>
    <property type="match status" value="1"/>
</dbReference>